<organism evidence="1">
    <name type="scientific">Salmonella enterica subsp. diarizonae serovar 48:i:z</name>
    <dbReference type="NCBI Taxonomy" id="1192842"/>
    <lineage>
        <taxon>Bacteria</taxon>
        <taxon>Pseudomonadati</taxon>
        <taxon>Pseudomonadota</taxon>
        <taxon>Gammaproteobacteria</taxon>
        <taxon>Enterobacterales</taxon>
        <taxon>Enterobacteriaceae</taxon>
        <taxon>Salmonella</taxon>
    </lineage>
</organism>
<evidence type="ECO:0000313" key="1">
    <source>
        <dbReference type="EMBL" id="HAE7123011.1"/>
    </source>
</evidence>
<proteinExistence type="predicted"/>
<reference evidence="1" key="1">
    <citation type="journal article" date="2018" name="Genome Biol.">
        <title>SKESA: strategic k-mer extension for scrupulous assemblies.</title>
        <authorList>
            <person name="Souvorov A."/>
            <person name="Agarwala R."/>
            <person name="Lipman D.J."/>
        </authorList>
    </citation>
    <scope>NUCLEOTIDE SEQUENCE</scope>
    <source>
        <strain evidence="1">128-87</strain>
    </source>
</reference>
<protein>
    <submittedName>
        <fullName evidence="1">Uncharacterized protein</fullName>
    </submittedName>
</protein>
<dbReference type="EMBL" id="DAASUW010000016">
    <property type="protein sequence ID" value="HAE7123011.1"/>
    <property type="molecule type" value="Genomic_DNA"/>
</dbReference>
<reference evidence="1" key="2">
    <citation type="submission" date="2018-07" db="EMBL/GenBank/DDBJ databases">
        <authorList>
            <consortium name="NCBI Pathogen Detection Project"/>
        </authorList>
    </citation>
    <scope>NUCLEOTIDE SEQUENCE</scope>
    <source>
        <strain evidence="1">128-87</strain>
    </source>
</reference>
<sequence length="47" mass="5252">MSIHARYGSIKGMDIPLISTIDDIEKLRTLALAMVQNAVAHYHEGDR</sequence>
<comment type="caution">
    <text evidence="1">The sequence shown here is derived from an EMBL/GenBank/DDBJ whole genome shotgun (WGS) entry which is preliminary data.</text>
</comment>
<dbReference type="AlphaFoldDB" id="A0A735RIK7"/>
<gene>
    <name evidence="1" type="ORF">GND69_002788</name>
</gene>
<name>A0A735RIK7_SALDZ</name>
<accession>A0A735RIK7</accession>